<dbReference type="STRING" id="1081102.A0A167NI77"/>
<proteinExistence type="predicted"/>
<dbReference type="OrthoDB" id="4586300at2759"/>
<sequence length="535" mass="58348">MTDNNDPPKNPFVRWKQHVDAHIGMTLNGLLGIPAMVTKNLDIRRDADSRHAADQSGAVSGSYNADSEGAPAAPSAASSTPSDKPPSSASSHPSCPRTRVGSTSPSSTTSSSSSADSSSVPDDFDDAQLVEWHKFVYYSPYSPLKLQQQQHLNLLPPPVPRDVPFGADPFSFTYADAFEDLLRASSGRPLLDLAGLSFRKLRYQVRYGSAMEPPYVFFHRMHVERLLDAYFPRSTAVGAGACRPGDDASVAAGDAADGHGSVTRAAAALAERDRDSWRDRLQEEEEENEEKGYDKSVGRKADDSRDETRAPPEDDHDGVGVDRAVTPQPPVPQSSHGGLFDELDRVFRVLGRIVDEGTGAAAAREAKSDKNTDADADTKPSAEDELYAAVRSAYTNAEKSLSTLIKSFSGGFGTSAEEPTADGPPLDGAATRAPKFEEEREQDRQGETIRTTEEHVDEFGNHHVKIEVRRLDAEGNEVARETRYTVRSPSPQEAVLRDVAIVDDDDDDDDQTEKADDEKQRKAADSRQKSGWFWK</sequence>
<name>A0A167NI77_9HYPO</name>
<dbReference type="EMBL" id="AZHD01000019">
    <property type="protein sequence ID" value="OAA55582.1"/>
    <property type="molecule type" value="Genomic_DNA"/>
</dbReference>
<feature type="compositionally biased region" description="Basic and acidic residues" evidence="1">
    <location>
        <begin position="434"/>
        <end position="462"/>
    </location>
</feature>
<evidence type="ECO:0000313" key="2">
    <source>
        <dbReference type="EMBL" id="OAA55582.1"/>
    </source>
</evidence>
<accession>A0A167NI77</accession>
<evidence type="ECO:0000256" key="1">
    <source>
        <dbReference type="SAM" id="MobiDB-lite"/>
    </source>
</evidence>
<reference evidence="2 3" key="1">
    <citation type="journal article" date="2016" name="Genome Biol. Evol.">
        <title>Divergent and convergent evolution of fungal pathogenicity.</title>
        <authorList>
            <person name="Shang Y."/>
            <person name="Xiao G."/>
            <person name="Zheng P."/>
            <person name="Cen K."/>
            <person name="Zhan S."/>
            <person name="Wang C."/>
        </authorList>
    </citation>
    <scope>NUCLEOTIDE SEQUENCE [LARGE SCALE GENOMIC DNA]</scope>
    <source>
        <strain evidence="2 3">RCEF 264</strain>
    </source>
</reference>
<feature type="compositionally biased region" description="Basic and acidic residues" evidence="1">
    <location>
        <begin position="290"/>
        <end position="320"/>
    </location>
</feature>
<organism evidence="2 3">
    <name type="scientific">Niveomyces insectorum RCEF 264</name>
    <dbReference type="NCBI Taxonomy" id="1081102"/>
    <lineage>
        <taxon>Eukaryota</taxon>
        <taxon>Fungi</taxon>
        <taxon>Dikarya</taxon>
        <taxon>Ascomycota</taxon>
        <taxon>Pezizomycotina</taxon>
        <taxon>Sordariomycetes</taxon>
        <taxon>Hypocreomycetidae</taxon>
        <taxon>Hypocreales</taxon>
        <taxon>Cordycipitaceae</taxon>
        <taxon>Niveomyces</taxon>
    </lineage>
</organism>
<feature type="region of interest" description="Disordered" evidence="1">
    <location>
        <begin position="358"/>
        <end position="382"/>
    </location>
</feature>
<feature type="compositionally biased region" description="Low complexity" evidence="1">
    <location>
        <begin position="65"/>
        <end position="119"/>
    </location>
</feature>
<keyword evidence="3" id="KW-1185">Reference proteome</keyword>
<dbReference type="AlphaFoldDB" id="A0A167NI77"/>
<feature type="region of interest" description="Disordered" evidence="1">
    <location>
        <begin position="481"/>
        <end position="535"/>
    </location>
</feature>
<comment type="caution">
    <text evidence="2">The sequence shown here is derived from an EMBL/GenBank/DDBJ whole genome shotgun (WGS) entry which is preliminary data.</text>
</comment>
<protein>
    <submittedName>
        <fullName evidence="2">Uncharacterized protein</fullName>
    </submittedName>
</protein>
<feature type="region of interest" description="Disordered" evidence="1">
    <location>
        <begin position="407"/>
        <end position="462"/>
    </location>
</feature>
<feature type="compositionally biased region" description="Acidic residues" evidence="1">
    <location>
        <begin position="501"/>
        <end position="511"/>
    </location>
</feature>
<evidence type="ECO:0000313" key="3">
    <source>
        <dbReference type="Proteomes" id="UP000076874"/>
    </source>
</evidence>
<gene>
    <name evidence="2" type="ORF">SPI_08266</name>
</gene>
<feature type="region of interest" description="Disordered" evidence="1">
    <location>
        <begin position="47"/>
        <end position="122"/>
    </location>
</feature>
<feature type="region of interest" description="Disordered" evidence="1">
    <location>
        <begin position="264"/>
        <end position="339"/>
    </location>
</feature>
<feature type="compositionally biased region" description="Basic and acidic residues" evidence="1">
    <location>
        <begin position="512"/>
        <end position="528"/>
    </location>
</feature>
<feature type="compositionally biased region" description="Basic and acidic residues" evidence="1">
    <location>
        <begin position="364"/>
        <end position="382"/>
    </location>
</feature>
<dbReference type="Proteomes" id="UP000076874">
    <property type="component" value="Unassembled WGS sequence"/>
</dbReference>
<feature type="compositionally biased region" description="Basic and acidic residues" evidence="1">
    <location>
        <begin position="270"/>
        <end position="281"/>
    </location>
</feature>